<dbReference type="OrthoDB" id="9977941at2759"/>
<keyword evidence="3" id="KW-1185">Reference proteome</keyword>
<dbReference type="PANTHER" id="PTHR42060">
    <property type="entry name" value="NHL REPEAT-CONTAINING PROTEIN-RELATED"/>
    <property type="match status" value="1"/>
</dbReference>
<sequence length="348" mass="37065">MQWSLRSIFASALVLLAANPVISCPVSVNNRDVLPLVVNTVYQFDNTTWNENLAVRENGKLLVTRLDTPILMQVDPTNAVAPVTVANFSSEYAGLLGITETLTDIFYVVAAAPFDDDFVKTSGVISVFKVDMNTFNLNDSGAITSAAEVTKVADISTAGFLNGMTTLNDVLGYVLIADSYNGVVYRLDVYTGNYTIIIDDDNMKYLSDSITNLGVNGLKIRDSYLYWSNSGNPIFCRIPINDLGEATGASEVVAAVDSADDFVFRADGTAWMAQNQIESLSVVKDGVTTLVAGNSYSTILAGVTAGAFGRLSTDSNILYLTTNGGLAIPVNGTIVVGGEIASIDTSVY</sequence>
<comment type="caution">
    <text evidence="2">The sequence shown here is derived from an EMBL/GenBank/DDBJ whole genome shotgun (WGS) entry which is preliminary data.</text>
</comment>
<evidence type="ECO:0000313" key="3">
    <source>
        <dbReference type="Proteomes" id="UP000887226"/>
    </source>
</evidence>
<reference evidence="2" key="1">
    <citation type="journal article" date="2021" name="IMA Fungus">
        <title>Genomic characterization of three marine fungi, including Emericellopsis atlantica sp. nov. with signatures of a generalist lifestyle and marine biomass degradation.</title>
        <authorList>
            <person name="Hagestad O.C."/>
            <person name="Hou L."/>
            <person name="Andersen J.H."/>
            <person name="Hansen E.H."/>
            <person name="Altermark B."/>
            <person name="Li C."/>
            <person name="Kuhnert E."/>
            <person name="Cox R.J."/>
            <person name="Crous P.W."/>
            <person name="Spatafora J.W."/>
            <person name="Lail K."/>
            <person name="Amirebrahimi M."/>
            <person name="Lipzen A."/>
            <person name="Pangilinan J."/>
            <person name="Andreopoulos W."/>
            <person name="Hayes R.D."/>
            <person name="Ng V."/>
            <person name="Grigoriev I.V."/>
            <person name="Jackson S.A."/>
            <person name="Sutton T.D.S."/>
            <person name="Dobson A.D.W."/>
            <person name="Rama T."/>
        </authorList>
    </citation>
    <scope>NUCLEOTIDE SEQUENCE</scope>
    <source>
        <strain evidence="2">TRa3180A</strain>
    </source>
</reference>
<dbReference type="InterPro" id="IPR052998">
    <property type="entry name" value="Hetero-Diels-Alderase-like"/>
</dbReference>
<gene>
    <name evidence="2" type="ORF">BJ878DRAFT_526185</name>
</gene>
<keyword evidence="1" id="KW-0732">Signal</keyword>
<accession>A0A9P7YVB6</accession>
<feature type="signal peptide" evidence="1">
    <location>
        <begin position="1"/>
        <end position="23"/>
    </location>
</feature>
<dbReference type="Proteomes" id="UP000887226">
    <property type="component" value="Unassembled WGS sequence"/>
</dbReference>
<organism evidence="2 3">
    <name type="scientific">Calycina marina</name>
    <dbReference type="NCBI Taxonomy" id="1763456"/>
    <lineage>
        <taxon>Eukaryota</taxon>
        <taxon>Fungi</taxon>
        <taxon>Dikarya</taxon>
        <taxon>Ascomycota</taxon>
        <taxon>Pezizomycotina</taxon>
        <taxon>Leotiomycetes</taxon>
        <taxon>Helotiales</taxon>
        <taxon>Pezizellaceae</taxon>
        <taxon>Calycina</taxon>
    </lineage>
</organism>
<dbReference type="AlphaFoldDB" id="A0A9P7YVB6"/>
<dbReference type="SUPFAM" id="SSF63829">
    <property type="entry name" value="Calcium-dependent phosphotriesterase"/>
    <property type="match status" value="1"/>
</dbReference>
<dbReference type="Gene3D" id="2.120.10.30">
    <property type="entry name" value="TolB, C-terminal domain"/>
    <property type="match status" value="1"/>
</dbReference>
<dbReference type="PANTHER" id="PTHR42060:SF1">
    <property type="entry name" value="NHL REPEAT-CONTAINING PROTEIN"/>
    <property type="match status" value="1"/>
</dbReference>
<protein>
    <recommendedName>
        <fullName evidence="4">Six-bladed beta-propeller-like protein</fullName>
    </recommendedName>
</protein>
<proteinExistence type="predicted"/>
<dbReference type="EMBL" id="MU254450">
    <property type="protein sequence ID" value="KAG9240430.1"/>
    <property type="molecule type" value="Genomic_DNA"/>
</dbReference>
<evidence type="ECO:0008006" key="4">
    <source>
        <dbReference type="Google" id="ProtNLM"/>
    </source>
</evidence>
<feature type="chain" id="PRO_5040212485" description="Six-bladed beta-propeller-like protein" evidence="1">
    <location>
        <begin position="24"/>
        <end position="348"/>
    </location>
</feature>
<dbReference type="InterPro" id="IPR011042">
    <property type="entry name" value="6-blade_b-propeller_TolB-like"/>
</dbReference>
<name>A0A9P7YVB6_9HELO</name>
<evidence type="ECO:0000256" key="1">
    <source>
        <dbReference type="SAM" id="SignalP"/>
    </source>
</evidence>
<evidence type="ECO:0000313" key="2">
    <source>
        <dbReference type="EMBL" id="KAG9240430.1"/>
    </source>
</evidence>